<feature type="domain" description="Treble clef zinc finger" evidence="2">
    <location>
        <begin position="576"/>
        <end position="628"/>
    </location>
</feature>
<reference evidence="3 4" key="1">
    <citation type="submission" date="2020-12" db="EMBL/GenBank/DDBJ databases">
        <title>Draft genome sequence of furan degrading bacterial strain FUR100.</title>
        <authorList>
            <person name="Woiski C."/>
        </authorList>
    </citation>
    <scope>NUCLEOTIDE SEQUENCE [LARGE SCALE GENOMIC DNA]</scope>
    <source>
        <strain evidence="3 4">FUR100</strain>
    </source>
</reference>
<dbReference type="InterPro" id="IPR007569">
    <property type="entry name" value="DUF559"/>
</dbReference>
<dbReference type="EMBL" id="JAECSB010000021">
    <property type="protein sequence ID" value="MBH5141829.1"/>
    <property type="molecule type" value="Genomic_DNA"/>
</dbReference>
<proteinExistence type="predicted"/>
<feature type="domain" description="Treble clef zinc finger" evidence="2">
    <location>
        <begin position="507"/>
        <end position="559"/>
    </location>
</feature>
<sequence>MTVRVVPGQTDLATLRPEIAAQWDTERNERRASEFNVNSQFRAWWLCARNHSFQRKIATRTSKGGTGCPFCAGSRAVPGETDLATKNPDIAAQWHPNKNSNEPSEVSAFSSKKAWWMCTKGHEWEAVISNRTSGGTRCPFCSGRRLIPGVNDLATVTPEFVAQWDSSRNSLGPKEVTRSSHKKVWWLCERSHSWEAAISSRSGGTGCPVCTNKVIQVGINDLATQNPLLAAQWHPTLNDTTPTKVGTGSNKVAWWLCKLGHEWKATVERRSRGSKCPVCGGWQVLAGFNDLAARSPLIASQWHPTKNTTTPSQVGNGTPQQAWWQCEIGHEWRAAVNSRTKKGTGCPFCAGKAVLPGYNDLQTTRPDLAREWHSTRNPLTPTDFTSGSNKKVWWACSSGHEWQSTIINRSSGGYGCPICTNRTVLTGYNDLATVMPQLSSQWHPTRNTAKPTEVTIGSKKKIWWQCNEGHEWQAPVESRSSGQDCPYCSNRRVLQGFNDLATTHPHLIPEWHPDNTRSPESVTFGSDHETLWICTAHQHQWKAVVQWRSSGSSCPICSGYKVLAGFNDLTTTRPVLAAEWHPTRNTAPPTEYSAGSGTKAWWTCDKNHAWKATISNRAYGGAGCPRCNAGTSRREREVCTQIAALLKVYDYDGPRRVDGCPIPIDFVATELGIVIEYDGWYWHKEKFDSDTRKCRLLEDLGWTVVRIRERGSRQERLPLLDVPFIECGPNEPAHVVAERICVLLRSLIPTAFKEIDDAHSALSDK</sequence>
<feature type="domain" description="Treble clef zinc finger" evidence="2">
    <location>
        <begin position="90"/>
        <end position="144"/>
    </location>
</feature>
<evidence type="ECO:0000259" key="2">
    <source>
        <dbReference type="Pfam" id="PF14311"/>
    </source>
</evidence>
<dbReference type="Proteomes" id="UP000627573">
    <property type="component" value="Unassembled WGS sequence"/>
</dbReference>
<evidence type="ECO:0000259" key="1">
    <source>
        <dbReference type="Pfam" id="PF04480"/>
    </source>
</evidence>
<dbReference type="Pfam" id="PF04480">
    <property type="entry name" value="DUF559"/>
    <property type="match status" value="1"/>
</dbReference>
<dbReference type="SUPFAM" id="SSF52980">
    <property type="entry name" value="Restriction endonuclease-like"/>
    <property type="match status" value="1"/>
</dbReference>
<feature type="domain" description="Treble clef zinc finger" evidence="2">
    <location>
        <begin position="298"/>
        <end position="352"/>
    </location>
</feature>
<comment type="caution">
    <text evidence="3">The sequence shown here is derived from an EMBL/GenBank/DDBJ whole genome shotgun (WGS) entry which is preliminary data.</text>
</comment>
<dbReference type="Gene3D" id="3.40.960.10">
    <property type="entry name" value="VSR Endonuclease"/>
    <property type="match status" value="1"/>
</dbReference>
<dbReference type="PANTHER" id="PTHR37317:SF1">
    <property type="entry name" value="ZINC-RIBBON DOMAIN-CONTAINING PROTEIN-RELATED"/>
    <property type="match status" value="1"/>
</dbReference>
<gene>
    <name evidence="3" type="ORF">I3517_04270</name>
</gene>
<dbReference type="PANTHER" id="PTHR37317">
    <property type="entry name" value="BLR8090 PROTEIN"/>
    <property type="match status" value="1"/>
</dbReference>
<feature type="domain" description="Treble clef zinc finger" evidence="2">
    <location>
        <begin position="368"/>
        <end position="422"/>
    </location>
</feature>
<feature type="domain" description="Treble clef zinc finger" evidence="2">
    <location>
        <begin position="438"/>
        <end position="491"/>
    </location>
</feature>
<dbReference type="InterPro" id="IPR011335">
    <property type="entry name" value="Restrct_endonuc-II-like"/>
</dbReference>
<evidence type="ECO:0000313" key="3">
    <source>
        <dbReference type="EMBL" id="MBH5141829.1"/>
    </source>
</evidence>
<dbReference type="AlphaFoldDB" id="A0A8I0ZLQ9"/>
<dbReference type="Pfam" id="PF14311">
    <property type="entry name" value="DUF4379"/>
    <property type="match status" value="9"/>
</dbReference>
<feature type="domain" description="Treble clef zinc finger" evidence="2">
    <location>
        <begin position="161"/>
        <end position="213"/>
    </location>
</feature>
<dbReference type="InterPro" id="IPR025487">
    <property type="entry name" value="DUF4379"/>
</dbReference>
<name>A0A8I0ZLQ9_RHOER</name>
<keyword evidence="4" id="KW-1185">Reference proteome</keyword>
<feature type="domain" description="Treble clef zinc finger" evidence="2">
    <location>
        <begin position="229"/>
        <end position="280"/>
    </location>
</feature>
<protein>
    <submittedName>
        <fullName evidence="3">DUF559 domain-containing protein</fullName>
    </submittedName>
</protein>
<evidence type="ECO:0000313" key="4">
    <source>
        <dbReference type="Proteomes" id="UP000627573"/>
    </source>
</evidence>
<organism evidence="3 4">
    <name type="scientific">Rhodococcus erythropolis</name>
    <name type="common">Arthrobacter picolinophilus</name>
    <dbReference type="NCBI Taxonomy" id="1833"/>
    <lineage>
        <taxon>Bacteria</taxon>
        <taxon>Bacillati</taxon>
        <taxon>Actinomycetota</taxon>
        <taxon>Actinomycetes</taxon>
        <taxon>Mycobacteriales</taxon>
        <taxon>Nocardiaceae</taxon>
        <taxon>Rhodococcus</taxon>
        <taxon>Rhodococcus erythropolis group</taxon>
    </lineage>
</organism>
<accession>A0A8I0ZLQ9</accession>
<feature type="domain" description="Treble clef zinc finger" evidence="2">
    <location>
        <begin position="19"/>
        <end position="73"/>
    </location>
</feature>
<feature type="domain" description="DUF559" evidence="1">
    <location>
        <begin position="664"/>
        <end position="709"/>
    </location>
</feature>